<dbReference type="PANTHER" id="PTHR47843:SF2">
    <property type="entry name" value="BTB DOMAIN-CONTAINING PROTEIN"/>
    <property type="match status" value="1"/>
</dbReference>
<gene>
    <name evidence="2" type="ORF">B0A52_07799</name>
</gene>
<dbReference type="EMBL" id="NAJM01000045">
    <property type="protein sequence ID" value="RVX67676.1"/>
    <property type="molecule type" value="Genomic_DNA"/>
</dbReference>
<feature type="domain" description="BTB" evidence="1">
    <location>
        <begin position="19"/>
        <end position="88"/>
    </location>
</feature>
<dbReference type="SUPFAM" id="SSF54695">
    <property type="entry name" value="POZ domain"/>
    <property type="match status" value="1"/>
</dbReference>
<dbReference type="OrthoDB" id="1022638at2759"/>
<proteinExistence type="predicted"/>
<comment type="caution">
    <text evidence="2">The sequence shown here is derived from an EMBL/GenBank/DDBJ whole genome shotgun (WGS) entry which is preliminary data.</text>
</comment>
<reference evidence="2 3" key="1">
    <citation type="submission" date="2017-03" db="EMBL/GenBank/DDBJ databases">
        <title>Genomes of endolithic fungi from Antarctica.</title>
        <authorList>
            <person name="Coleine C."/>
            <person name="Masonjones S."/>
            <person name="Stajich J.E."/>
        </authorList>
    </citation>
    <scope>NUCLEOTIDE SEQUENCE [LARGE SCALE GENOMIC DNA]</scope>
    <source>
        <strain evidence="2 3">CCFEE 6314</strain>
    </source>
</reference>
<dbReference type="VEuPathDB" id="FungiDB:PV10_02874"/>
<dbReference type="InterPro" id="IPR011333">
    <property type="entry name" value="SKP1/BTB/POZ_sf"/>
</dbReference>
<dbReference type="PANTHER" id="PTHR47843">
    <property type="entry name" value="BTB DOMAIN-CONTAINING PROTEIN-RELATED"/>
    <property type="match status" value="1"/>
</dbReference>
<protein>
    <recommendedName>
        <fullName evidence="1">BTB domain-containing protein</fullName>
    </recommendedName>
</protein>
<evidence type="ECO:0000313" key="2">
    <source>
        <dbReference type="EMBL" id="RVX67676.1"/>
    </source>
</evidence>
<evidence type="ECO:0000313" key="3">
    <source>
        <dbReference type="Proteomes" id="UP000288859"/>
    </source>
</evidence>
<dbReference type="Proteomes" id="UP000288859">
    <property type="component" value="Unassembled WGS sequence"/>
</dbReference>
<name>A0A438MVC4_EXOME</name>
<dbReference type="Pfam" id="PF00651">
    <property type="entry name" value="BTB"/>
    <property type="match status" value="1"/>
</dbReference>
<evidence type="ECO:0000259" key="1">
    <source>
        <dbReference type="PROSITE" id="PS50097"/>
    </source>
</evidence>
<organism evidence="2 3">
    <name type="scientific">Exophiala mesophila</name>
    <name type="common">Black yeast-like fungus</name>
    <dbReference type="NCBI Taxonomy" id="212818"/>
    <lineage>
        <taxon>Eukaryota</taxon>
        <taxon>Fungi</taxon>
        <taxon>Dikarya</taxon>
        <taxon>Ascomycota</taxon>
        <taxon>Pezizomycotina</taxon>
        <taxon>Eurotiomycetes</taxon>
        <taxon>Chaetothyriomycetidae</taxon>
        <taxon>Chaetothyriales</taxon>
        <taxon>Herpotrichiellaceae</taxon>
        <taxon>Exophiala</taxon>
    </lineage>
</organism>
<accession>A0A438MVC4</accession>
<dbReference type="InterPro" id="IPR000210">
    <property type="entry name" value="BTB/POZ_dom"/>
</dbReference>
<dbReference type="AlphaFoldDB" id="A0A438MVC4"/>
<dbReference type="PROSITE" id="PS50097">
    <property type="entry name" value="BTB"/>
    <property type="match status" value="1"/>
</dbReference>
<dbReference type="Gene3D" id="3.30.710.10">
    <property type="entry name" value="Potassium Channel Kv1.1, Chain A"/>
    <property type="match status" value="1"/>
</dbReference>
<dbReference type="CDD" id="cd18186">
    <property type="entry name" value="BTB_POZ_ZBTB_KLHL-like"/>
    <property type="match status" value="1"/>
</dbReference>
<sequence length="246" mass="27584">MVIGKIAPVAPPHVPHGTSIVKIFVGPEKKELAMHKDLLCAASKYFNAAFNHGFAEGEDGVINLPEEEPGRFQLFYDWLYTGRVVNGPSIYMTEDTQLYSDEFWLEIYKMADRLMVPSLGEVATLRLYAMFSDKVPLVPSNEFIAALFENKSQTWSFIEGHILGHVCYWAHRSTGTTAWYELAASNDRFGALVGQTLLSNLSQLSDSYVHPGYLRKDQDEVGACDELQAKTGNKKPLQGKLLKRAY</sequence>